<accession>A0A379PNG5</accession>
<sequence>MVTKEQVRDELLRQLFAADRATKLEKQAAGKVIEKAYEQMAEKKRKAQIALAGLIVRCESCNAKSSQTVVKETRMGHLCRSCAQEHGVLPDFMEQAFQPIKEPTEKPQSFGEWS</sequence>
<reference evidence="1 2" key="1">
    <citation type="submission" date="2018-06" db="EMBL/GenBank/DDBJ databases">
        <authorList>
            <consortium name="Pathogen Informatics"/>
            <person name="Doyle S."/>
        </authorList>
    </citation>
    <scope>NUCLEOTIDE SEQUENCE [LARGE SCALE GENOMIC DNA]</scope>
    <source>
        <strain evidence="1 2">NCTC10899</strain>
    </source>
</reference>
<organism evidence="1 2">
    <name type="scientific">Ectopseudomonas mendocina</name>
    <name type="common">Pseudomonas mendocina</name>
    <dbReference type="NCBI Taxonomy" id="300"/>
    <lineage>
        <taxon>Bacteria</taxon>
        <taxon>Pseudomonadati</taxon>
        <taxon>Pseudomonadota</taxon>
        <taxon>Gammaproteobacteria</taxon>
        <taxon>Pseudomonadales</taxon>
        <taxon>Pseudomonadaceae</taxon>
        <taxon>Ectopseudomonas</taxon>
    </lineage>
</organism>
<evidence type="ECO:0000313" key="2">
    <source>
        <dbReference type="Proteomes" id="UP000254260"/>
    </source>
</evidence>
<name>A0A379PNG5_ECTME</name>
<proteinExistence type="predicted"/>
<protein>
    <submittedName>
        <fullName evidence="1">Uncharacterized protein</fullName>
    </submittedName>
</protein>
<dbReference type="AlphaFoldDB" id="A0A379PNG5"/>
<gene>
    <name evidence="1" type="ORF">NCTC10899_05126</name>
</gene>
<dbReference type="EMBL" id="UGUU01000002">
    <property type="protein sequence ID" value="SUE95885.1"/>
    <property type="molecule type" value="Genomic_DNA"/>
</dbReference>
<dbReference type="RefSeq" id="WP_115292741.1">
    <property type="nucleotide sequence ID" value="NZ_UGUU01000002.1"/>
</dbReference>
<dbReference type="Proteomes" id="UP000254260">
    <property type="component" value="Unassembled WGS sequence"/>
</dbReference>
<evidence type="ECO:0000313" key="1">
    <source>
        <dbReference type="EMBL" id="SUE95885.1"/>
    </source>
</evidence>